<dbReference type="GO" id="GO:0000981">
    <property type="term" value="F:DNA-binding transcription factor activity, RNA polymerase II-specific"/>
    <property type="evidence" value="ECO:0007669"/>
    <property type="project" value="InterPro"/>
</dbReference>
<dbReference type="PROSITE" id="PS50048">
    <property type="entry name" value="ZN2_CY6_FUNGAL_2"/>
    <property type="match status" value="1"/>
</dbReference>
<keyword evidence="5" id="KW-1185">Reference proteome</keyword>
<dbReference type="RefSeq" id="XP_024737307.1">
    <property type="nucleotide sequence ID" value="XM_024880162.1"/>
</dbReference>
<dbReference type="PROSITE" id="PS00463">
    <property type="entry name" value="ZN2_CY6_FUNGAL_1"/>
    <property type="match status" value="1"/>
</dbReference>
<proteinExistence type="predicted"/>
<dbReference type="STRING" id="1095630.A0A2J6TBN9"/>
<dbReference type="InParanoid" id="A0A2J6TBN9"/>
<dbReference type="PANTHER" id="PTHR38111">
    <property type="entry name" value="ZN(2)-C6 FUNGAL-TYPE DOMAIN-CONTAINING PROTEIN-RELATED"/>
    <property type="match status" value="1"/>
</dbReference>
<accession>A0A2J6TBN9</accession>
<dbReference type="InterPro" id="IPR036864">
    <property type="entry name" value="Zn2-C6_fun-type_DNA-bd_sf"/>
</dbReference>
<dbReference type="Proteomes" id="UP000235371">
    <property type="component" value="Unassembled WGS sequence"/>
</dbReference>
<reference evidence="4 5" key="1">
    <citation type="submission" date="2016-04" db="EMBL/GenBank/DDBJ databases">
        <title>A degradative enzymes factory behind the ericoid mycorrhizal symbiosis.</title>
        <authorList>
            <consortium name="DOE Joint Genome Institute"/>
            <person name="Martino E."/>
            <person name="Morin E."/>
            <person name="Grelet G."/>
            <person name="Kuo A."/>
            <person name="Kohler A."/>
            <person name="Daghino S."/>
            <person name="Barry K."/>
            <person name="Choi C."/>
            <person name="Cichocki N."/>
            <person name="Clum A."/>
            <person name="Copeland A."/>
            <person name="Hainaut M."/>
            <person name="Haridas S."/>
            <person name="Labutti K."/>
            <person name="Lindquist E."/>
            <person name="Lipzen A."/>
            <person name="Khouja H.-R."/>
            <person name="Murat C."/>
            <person name="Ohm R."/>
            <person name="Olson A."/>
            <person name="Spatafora J."/>
            <person name="Veneault-Fourrey C."/>
            <person name="Henrissat B."/>
            <person name="Grigoriev I."/>
            <person name="Martin F."/>
            <person name="Perotto S."/>
        </authorList>
    </citation>
    <scope>NUCLEOTIDE SEQUENCE [LARGE SCALE GENOMIC DNA]</scope>
    <source>
        <strain evidence="4 5">E</strain>
    </source>
</reference>
<feature type="compositionally biased region" description="Polar residues" evidence="2">
    <location>
        <begin position="113"/>
        <end position="123"/>
    </location>
</feature>
<dbReference type="SUPFAM" id="SSF57701">
    <property type="entry name" value="Zn2/Cys6 DNA-binding domain"/>
    <property type="match status" value="1"/>
</dbReference>
<dbReference type="CDD" id="cd00067">
    <property type="entry name" value="GAL4"/>
    <property type="match status" value="1"/>
</dbReference>
<feature type="domain" description="Zn(2)-C6 fungal-type" evidence="3">
    <location>
        <begin position="12"/>
        <end position="41"/>
    </location>
</feature>
<feature type="compositionally biased region" description="Basic and acidic residues" evidence="2">
    <location>
        <begin position="380"/>
        <end position="389"/>
    </location>
</feature>
<dbReference type="Gene3D" id="4.10.240.10">
    <property type="entry name" value="Zn(2)-C6 fungal-type DNA-binding domain"/>
    <property type="match status" value="1"/>
</dbReference>
<organism evidence="4 5">
    <name type="scientific">Hyaloscypha bicolor E</name>
    <dbReference type="NCBI Taxonomy" id="1095630"/>
    <lineage>
        <taxon>Eukaryota</taxon>
        <taxon>Fungi</taxon>
        <taxon>Dikarya</taxon>
        <taxon>Ascomycota</taxon>
        <taxon>Pezizomycotina</taxon>
        <taxon>Leotiomycetes</taxon>
        <taxon>Helotiales</taxon>
        <taxon>Hyaloscyphaceae</taxon>
        <taxon>Hyaloscypha</taxon>
        <taxon>Hyaloscypha bicolor</taxon>
    </lineage>
</organism>
<protein>
    <recommendedName>
        <fullName evidence="3">Zn(2)-C6 fungal-type domain-containing protein</fullName>
    </recommendedName>
</protein>
<feature type="region of interest" description="Disordered" evidence="2">
    <location>
        <begin position="59"/>
        <end position="123"/>
    </location>
</feature>
<gene>
    <name evidence="4" type="ORF">K444DRAFT_612574</name>
</gene>
<evidence type="ECO:0000256" key="1">
    <source>
        <dbReference type="ARBA" id="ARBA00023242"/>
    </source>
</evidence>
<dbReference type="PANTHER" id="PTHR38111:SF2">
    <property type="entry name" value="FINGER DOMAIN PROTEIN, PUTATIVE (AFU_ORTHOLOGUE AFUA_1G01560)-RELATED"/>
    <property type="match status" value="1"/>
</dbReference>
<dbReference type="OrthoDB" id="3525185at2759"/>
<dbReference type="Pfam" id="PF00172">
    <property type="entry name" value="Zn_clus"/>
    <property type="match status" value="1"/>
</dbReference>
<feature type="compositionally biased region" description="Low complexity" evidence="2">
    <location>
        <begin position="85"/>
        <end position="97"/>
    </location>
</feature>
<feature type="region of interest" description="Disordered" evidence="2">
    <location>
        <begin position="373"/>
        <end position="404"/>
    </location>
</feature>
<evidence type="ECO:0000313" key="5">
    <source>
        <dbReference type="Proteomes" id="UP000235371"/>
    </source>
</evidence>
<name>A0A2J6TBN9_9HELO</name>
<dbReference type="InterPro" id="IPR053178">
    <property type="entry name" value="Osmoadaptation_assoc"/>
</dbReference>
<dbReference type="AlphaFoldDB" id="A0A2J6TBN9"/>
<feature type="compositionally biased region" description="Polar residues" evidence="2">
    <location>
        <begin position="393"/>
        <end position="404"/>
    </location>
</feature>
<dbReference type="SMART" id="SM00066">
    <property type="entry name" value="GAL4"/>
    <property type="match status" value="1"/>
</dbReference>
<dbReference type="InterPro" id="IPR001138">
    <property type="entry name" value="Zn2Cys6_DnaBD"/>
</dbReference>
<dbReference type="GO" id="GO:0008270">
    <property type="term" value="F:zinc ion binding"/>
    <property type="evidence" value="ECO:0007669"/>
    <property type="project" value="InterPro"/>
</dbReference>
<dbReference type="GeneID" id="36588239"/>
<keyword evidence="1" id="KW-0539">Nucleus</keyword>
<dbReference type="EMBL" id="KZ613790">
    <property type="protein sequence ID" value="PMD60403.1"/>
    <property type="molecule type" value="Genomic_DNA"/>
</dbReference>
<sequence length="541" mass="59973">MVRVKSEGRSKGCERCRARKVKCDKASPACAQCLRLGKECSGAVTGMVFLHADVTTGLSKTKKVVHARERDSLKGGSCSPLEPDQSSQRSNSSTPSTFGTPREEDTPLPCRSLPTSPLPNTTKTLMRCYSPEPASLLPTHMDNSPIMTRQYISHWITILQTEGLPWMSRLPSLLTQASNSSSFAIERCVLAVALGYHGKLVNSKSVMAEAYKWYGFAIRKQRSQLEQFHPEMRQPSLEQICLPIMLTIFEIICGTNLTPYSQHVMGAARMLEILGPAACREKQWCLIFRTVRTQMFSVSIFHRVPSFLAQTEWLTIPFEGDVKPATDRVMDVLTIIPSFLFRVDRVSSSSGASEILAIEADALRIKSELDKTSSSCSMEGHNHSTKGDADGLPTTSNSPETQNTAAADCSKLPDCLLVSLTFYETAQALLCWVLSQVSQESVSELWGKELLARCDSLLDLAEPLHSHHLSGIYVRLAYSLRVVAIVSPSEEQRKRVRRTVDRWRSNIAAGGFCTGVTLAMEEDRKVVRMNGSSARRMMIVE</sequence>
<evidence type="ECO:0000256" key="2">
    <source>
        <dbReference type="SAM" id="MobiDB-lite"/>
    </source>
</evidence>
<evidence type="ECO:0000259" key="3">
    <source>
        <dbReference type="PROSITE" id="PS50048"/>
    </source>
</evidence>
<evidence type="ECO:0000313" key="4">
    <source>
        <dbReference type="EMBL" id="PMD60403.1"/>
    </source>
</evidence>